<reference evidence="4 5" key="1">
    <citation type="journal article" date="2017" name="ISME J.">
        <title>Potential for microbial H2 and metal transformations associated with novel bacteria and archaea in deep terrestrial subsurface sediments.</title>
        <authorList>
            <person name="Hernsdorf A.W."/>
            <person name="Amano Y."/>
            <person name="Miyakawa K."/>
            <person name="Ise K."/>
            <person name="Suzuki Y."/>
            <person name="Anantharaman K."/>
            <person name="Probst A."/>
            <person name="Burstein D."/>
            <person name="Thomas B.C."/>
            <person name="Banfield J.F."/>
        </authorList>
    </citation>
    <scope>NUCLEOTIDE SEQUENCE [LARGE SCALE GENOMIC DNA]</scope>
    <source>
        <strain evidence="4">HGW-Falkowbacteria-1</strain>
    </source>
</reference>
<keyword evidence="2" id="KW-0378">Hydrolase</keyword>
<gene>
    <name evidence="4" type="ORF">CVU82_01030</name>
</gene>
<evidence type="ECO:0000313" key="4">
    <source>
        <dbReference type="EMBL" id="PKM91774.1"/>
    </source>
</evidence>
<dbReference type="Proteomes" id="UP000233517">
    <property type="component" value="Unassembled WGS sequence"/>
</dbReference>
<dbReference type="EMBL" id="PHAI01000001">
    <property type="protein sequence ID" value="PKM91774.1"/>
    <property type="molecule type" value="Genomic_DNA"/>
</dbReference>
<comment type="caution">
    <text evidence="4">The sequence shown here is derived from an EMBL/GenBank/DDBJ whole genome shotgun (WGS) entry which is preliminary data.</text>
</comment>
<comment type="cofactor">
    <cofactor evidence="1">
        <name>Mg(2+)</name>
        <dbReference type="ChEBI" id="CHEBI:18420"/>
    </cofactor>
</comment>
<name>A0A2N2EAK6_9BACT</name>
<organism evidence="4 5">
    <name type="scientific">Candidatus Falkowbacteria bacterium HGW-Falkowbacteria-1</name>
    <dbReference type="NCBI Taxonomy" id="2013768"/>
    <lineage>
        <taxon>Bacteria</taxon>
        <taxon>Candidatus Falkowiibacteriota</taxon>
    </lineage>
</organism>
<evidence type="ECO:0000256" key="2">
    <source>
        <dbReference type="ARBA" id="ARBA00022801"/>
    </source>
</evidence>
<dbReference type="InterPro" id="IPR000086">
    <property type="entry name" value="NUDIX_hydrolase_dom"/>
</dbReference>
<dbReference type="PANTHER" id="PTHR43046:SF2">
    <property type="entry name" value="8-OXO-DGTP DIPHOSPHATASE-RELATED"/>
    <property type="match status" value="1"/>
</dbReference>
<dbReference type="GO" id="GO:0016787">
    <property type="term" value="F:hydrolase activity"/>
    <property type="evidence" value="ECO:0007669"/>
    <property type="project" value="UniProtKB-KW"/>
</dbReference>
<evidence type="ECO:0000256" key="1">
    <source>
        <dbReference type="ARBA" id="ARBA00001946"/>
    </source>
</evidence>
<evidence type="ECO:0000313" key="5">
    <source>
        <dbReference type="Proteomes" id="UP000233517"/>
    </source>
</evidence>
<dbReference type="InterPro" id="IPR015797">
    <property type="entry name" value="NUDIX_hydrolase-like_dom_sf"/>
</dbReference>
<sequence>MLKIIIASGPVIVENNKVLLNKHGKDDFWKFCGGRVEDYEINLKETAKREVREEMGLEIKILDGDPYFFYTEKEDNGVKVSVVLVHFLAKRINEITPGNDIREWKWISLDEIDRENLAPNIKPALKYFGF</sequence>
<accession>A0A2N2EAK6</accession>
<evidence type="ECO:0000259" key="3">
    <source>
        <dbReference type="PROSITE" id="PS51462"/>
    </source>
</evidence>
<dbReference type="PANTHER" id="PTHR43046">
    <property type="entry name" value="GDP-MANNOSE MANNOSYL HYDROLASE"/>
    <property type="match status" value="1"/>
</dbReference>
<dbReference type="PROSITE" id="PS51462">
    <property type="entry name" value="NUDIX"/>
    <property type="match status" value="1"/>
</dbReference>
<dbReference type="SUPFAM" id="SSF55811">
    <property type="entry name" value="Nudix"/>
    <property type="match status" value="1"/>
</dbReference>
<feature type="domain" description="Nudix hydrolase" evidence="3">
    <location>
        <begin position="2"/>
        <end position="130"/>
    </location>
</feature>
<protein>
    <recommendedName>
        <fullName evidence="3">Nudix hydrolase domain-containing protein</fullName>
    </recommendedName>
</protein>
<dbReference type="Pfam" id="PF00293">
    <property type="entry name" value="NUDIX"/>
    <property type="match status" value="1"/>
</dbReference>
<dbReference type="Gene3D" id="3.90.79.10">
    <property type="entry name" value="Nucleoside Triphosphate Pyrophosphohydrolase"/>
    <property type="match status" value="1"/>
</dbReference>
<dbReference type="AlphaFoldDB" id="A0A2N2EAK6"/>
<proteinExistence type="predicted"/>